<reference evidence="1" key="1">
    <citation type="journal article" date="2015" name="Nature">
        <title>Complex archaea that bridge the gap between prokaryotes and eukaryotes.</title>
        <authorList>
            <person name="Spang A."/>
            <person name="Saw J.H."/>
            <person name="Jorgensen S.L."/>
            <person name="Zaremba-Niedzwiedzka K."/>
            <person name="Martijn J."/>
            <person name="Lind A.E."/>
            <person name="van Eijk R."/>
            <person name="Schleper C."/>
            <person name="Guy L."/>
            <person name="Ettema T.J."/>
        </authorList>
    </citation>
    <scope>NUCLEOTIDE SEQUENCE</scope>
</reference>
<evidence type="ECO:0000313" key="1">
    <source>
        <dbReference type="EMBL" id="KKM73570.1"/>
    </source>
</evidence>
<protein>
    <submittedName>
        <fullName evidence="1">Uncharacterized protein</fullName>
    </submittedName>
</protein>
<sequence length="80" mass="9127">MNIKVRKVAEKREHTSLTGGECATSRLVIDIDKKLSARRQRELVIHAVVENYNRGMPHEKVDELTEFIMHGLDQLGGNDE</sequence>
<name>A0A0F9MA62_9ZZZZ</name>
<dbReference type="EMBL" id="LAZR01009282">
    <property type="protein sequence ID" value="KKM73570.1"/>
    <property type="molecule type" value="Genomic_DNA"/>
</dbReference>
<gene>
    <name evidence="1" type="ORF">LCGC14_1409210</name>
</gene>
<proteinExistence type="predicted"/>
<accession>A0A0F9MA62</accession>
<organism evidence="1">
    <name type="scientific">marine sediment metagenome</name>
    <dbReference type="NCBI Taxonomy" id="412755"/>
    <lineage>
        <taxon>unclassified sequences</taxon>
        <taxon>metagenomes</taxon>
        <taxon>ecological metagenomes</taxon>
    </lineage>
</organism>
<dbReference type="AlphaFoldDB" id="A0A0F9MA62"/>
<comment type="caution">
    <text evidence="1">The sequence shown here is derived from an EMBL/GenBank/DDBJ whole genome shotgun (WGS) entry which is preliminary data.</text>
</comment>